<comment type="caution">
    <text evidence="2">The sequence shown here is derived from an EMBL/GenBank/DDBJ whole genome shotgun (WGS) entry which is preliminary data.</text>
</comment>
<evidence type="ECO:0000313" key="1">
    <source>
        <dbReference type="EMBL" id="KAH3811424.1"/>
    </source>
</evidence>
<evidence type="ECO:0000313" key="3">
    <source>
        <dbReference type="Proteomes" id="UP000828390"/>
    </source>
</evidence>
<reference evidence="2" key="1">
    <citation type="journal article" date="2019" name="bioRxiv">
        <title>The Genome of the Zebra Mussel, Dreissena polymorpha: A Resource for Invasive Species Research.</title>
        <authorList>
            <person name="McCartney M.A."/>
            <person name="Auch B."/>
            <person name="Kono T."/>
            <person name="Mallez S."/>
            <person name="Zhang Y."/>
            <person name="Obille A."/>
            <person name="Becker A."/>
            <person name="Abrahante J.E."/>
            <person name="Garbe J."/>
            <person name="Badalamenti J.P."/>
            <person name="Herman A."/>
            <person name="Mangelson H."/>
            <person name="Liachko I."/>
            <person name="Sullivan S."/>
            <person name="Sone E.D."/>
            <person name="Koren S."/>
            <person name="Silverstein K.A.T."/>
            <person name="Beckman K.B."/>
            <person name="Gohl D.M."/>
        </authorList>
    </citation>
    <scope>NUCLEOTIDE SEQUENCE</scope>
    <source>
        <strain evidence="2">Duluth1</strain>
        <tissue evidence="2">Whole animal</tissue>
    </source>
</reference>
<evidence type="ECO:0000313" key="2">
    <source>
        <dbReference type="EMBL" id="KAH3811477.1"/>
    </source>
</evidence>
<gene>
    <name evidence="1" type="ORF">DPMN_139834</name>
    <name evidence="2" type="ORF">DPMN_139887</name>
</gene>
<reference evidence="2" key="2">
    <citation type="submission" date="2020-11" db="EMBL/GenBank/DDBJ databases">
        <authorList>
            <person name="McCartney M.A."/>
            <person name="Auch B."/>
            <person name="Kono T."/>
            <person name="Mallez S."/>
            <person name="Becker A."/>
            <person name="Gohl D.M."/>
            <person name="Silverstein K.A.T."/>
            <person name="Koren S."/>
            <person name="Bechman K.B."/>
            <person name="Herman A."/>
            <person name="Abrahante J.E."/>
            <person name="Garbe J."/>
        </authorList>
    </citation>
    <scope>NUCLEOTIDE SEQUENCE</scope>
    <source>
        <strain evidence="2">Duluth1</strain>
        <tissue evidence="2">Whole animal</tissue>
    </source>
</reference>
<dbReference type="AlphaFoldDB" id="A0A9D4JL77"/>
<name>A0A9D4JL77_DREPO</name>
<proteinExistence type="predicted"/>
<keyword evidence="3" id="KW-1185">Reference proteome</keyword>
<sequence length="65" mass="7226">MEAKILKGIPNQSGMVTKNQTHICLERELNPGRLDESDCNNHCASQTASTSTYQFICWDNSKLGP</sequence>
<dbReference type="EMBL" id="JAIWYP010000006">
    <property type="protein sequence ID" value="KAH3811424.1"/>
    <property type="molecule type" value="Genomic_DNA"/>
</dbReference>
<dbReference type="EMBL" id="JAIWYP010000006">
    <property type="protein sequence ID" value="KAH3811477.1"/>
    <property type="molecule type" value="Genomic_DNA"/>
</dbReference>
<accession>A0A9D4JL77</accession>
<dbReference type="Proteomes" id="UP000828390">
    <property type="component" value="Unassembled WGS sequence"/>
</dbReference>
<organism evidence="2 3">
    <name type="scientific">Dreissena polymorpha</name>
    <name type="common">Zebra mussel</name>
    <name type="synonym">Mytilus polymorpha</name>
    <dbReference type="NCBI Taxonomy" id="45954"/>
    <lineage>
        <taxon>Eukaryota</taxon>
        <taxon>Metazoa</taxon>
        <taxon>Spiralia</taxon>
        <taxon>Lophotrochozoa</taxon>
        <taxon>Mollusca</taxon>
        <taxon>Bivalvia</taxon>
        <taxon>Autobranchia</taxon>
        <taxon>Heteroconchia</taxon>
        <taxon>Euheterodonta</taxon>
        <taxon>Imparidentia</taxon>
        <taxon>Neoheterodontei</taxon>
        <taxon>Myida</taxon>
        <taxon>Dreissenoidea</taxon>
        <taxon>Dreissenidae</taxon>
        <taxon>Dreissena</taxon>
    </lineage>
</organism>
<protein>
    <submittedName>
        <fullName evidence="2">Uncharacterized protein</fullName>
    </submittedName>
</protein>